<evidence type="ECO:0000313" key="1">
    <source>
        <dbReference type="EMBL" id="EGF24158.1"/>
    </source>
</evidence>
<proteinExistence type="predicted"/>
<gene>
    <name evidence="1" type="ORF">RBWH47_05417</name>
</gene>
<name>F2B1N1_RHOBT</name>
<sequence>MACVSTWWINTPDPVNPNILCISRINKMLCGKRSSRSILEIQRKRLALQHAD</sequence>
<comment type="caution">
    <text evidence="1">The sequence shown here is derived from an EMBL/GenBank/DDBJ whole genome shotgun (WGS) entry which is preliminary data.</text>
</comment>
<evidence type="ECO:0000313" key="2">
    <source>
        <dbReference type="Proteomes" id="UP000006222"/>
    </source>
</evidence>
<organism evidence="1 2">
    <name type="scientific">Rhodopirellula baltica WH47</name>
    <dbReference type="NCBI Taxonomy" id="991778"/>
    <lineage>
        <taxon>Bacteria</taxon>
        <taxon>Pseudomonadati</taxon>
        <taxon>Planctomycetota</taxon>
        <taxon>Planctomycetia</taxon>
        <taxon>Pirellulales</taxon>
        <taxon>Pirellulaceae</taxon>
        <taxon>Rhodopirellula</taxon>
    </lineage>
</organism>
<dbReference type="Proteomes" id="UP000006222">
    <property type="component" value="Unassembled WGS sequence"/>
</dbReference>
<protein>
    <submittedName>
        <fullName evidence="1">Uncharacterized protein</fullName>
    </submittedName>
</protein>
<dbReference type="AlphaFoldDB" id="F2B1N1"/>
<dbReference type="EMBL" id="AFAR01000307">
    <property type="protein sequence ID" value="EGF24158.1"/>
    <property type="molecule type" value="Genomic_DNA"/>
</dbReference>
<dbReference type="PATRIC" id="fig|991778.3.peg.6236"/>
<reference evidence="1 2" key="1">
    <citation type="journal article" date="2013" name="Mar. Genomics">
        <title>Expression of sulfatases in Rhodopirellula baltica and the diversity of sulfatases in the genus Rhodopirellula.</title>
        <authorList>
            <person name="Wegner C.E."/>
            <person name="Richter-Heitmann T."/>
            <person name="Klindworth A."/>
            <person name="Klockow C."/>
            <person name="Richter M."/>
            <person name="Achstetter T."/>
            <person name="Glockner F.O."/>
            <person name="Harder J."/>
        </authorList>
    </citation>
    <scope>NUCLEOTIDE SEQUENCE [LARGE SCALE GENOMIC DNA]</scope>
    <source>
        <strain evidence="1 2">WH47</strain>
    </source>
</reference>
<accession>F2B1N1</accession>